<dbReference type="PANTHER" id="PTHR40470:SF1">
    <property type="entry name" value="PHYTANOYL-COA DIOXYGENASE FAMILY PROTEIN (AFU_ORTHOLOGUE AFUA_2G15850)"/>
    <property type="match status" value="1"/>
</dbReference>
<accession>A0A2S9V543</accession>
<dbReference type="SUPFAM" id="SSF51197">
    <property type="entry name" value="Clavaminate synthase-like"/>
    <property type="match status" value="1"/>
</dbReference>
<dbReference type="OrthoDB" id="345086at2"/>
<dbReference type="InterPro" id="IPR008775">
    <property type="entry name" value="Phytyl_CoA_dOase-like"/>
</dbReference>
<sequence length="261" mass="30195">MALASEDIATQYEQSGFVYQPAFLDQHELEQLRRITARFHQHWLQENQNFYRQRAINSAYLTHAERMSDEDRQAMFSIIGSARMASMVKPLLPDGAAFMNTQLFFDPHNPQQKNYWHRDTQYLYSPEEEQAQLGSTRVLHYRLALYDEPGIELIPGSHNQWDSPEELDVRLARNGRESYHDLPRGQQVPLNAGDLLIFDASMMHRGLYGNNRFALDVLFCEVRQDLLQHVDANCLPGEVILSEIDYPAPFAASRNALRQTP</sequence>
<dbReference type="Pfam" id="PF05721">
    <property type="entry name" value="PhyH"/>
    <property type="match status" value="1"/>
</dbReference>
<dbReference type="GO" id="GO:0016706">
    <property type="term" value="F:2-oxoglutarate-dependent dioxygenase activity"/>
    <property type="evidence" value="ECO:0007669"/>
    <property type="project" value="UniProtKB-ARBA"/>
</dbReference>
<dbReference type="PANTHER" id="PTHR40470">
    <property type="entry name" value="PHYTANOYL-COA DIOXYGENASE FAMILY PROTEIN (AFU_ORTHOLOGUE AFUA_2G15850)"/>
    <property type="match status" value="1"/>
</dbReference>
<comment type="caution">
    <text evidence="1">The sequence shown here is derived from an EMBL/GenBank/DDBJ whole genome shotgun (WGS) entry which is preliminary data.</text>
</comment>
<dbReference type="AlphaFoldDB" id="A0A2S9V543"/>
<gene>
    <name evidence="1" type="ORF">C6Y40_21625</name>
</gene>
<keyword evidence="1" id="KW-0560">Oxidoreductase</keyword>
<keyword evidence="2" id="KW-1185">Reference proteome</keyword>
<reference evidence="2" key="1">
    <citation type="journal article" date="2020" name="Int. J. Syst. Evol. Microbiol.">
        <title>Alteromonas alba sp. nov., a marine bacterium isolated from the seawater of the West Pacific Ocean.</title>
        <authorList>
            <person name="Sun C."/>
            <person name="Wu Y.-H."/>
            <person name="Xamxidin M."/>
            <person name="Cheng H."/>
            <person name="Xu X.-W."/>
        </authorList>
    </citation>
    <scope>NUCLEOTIDE SEQUENCE [LARGE SCALE GENOMIC DNA]</scope>
    <source>
        <strain evidence="2">190</strain>
    </source>
</reference>
<dbReference type="Proteomes" id="UP000238949">
    <property type="component" value="Unassembled WGS sequence"/>
</dbReference>
<protein>
    <submittedName>
        <fullName evidence="1">Phytanoyl-CoA dioxygenase</fullName>
    </submittedName>
</protein>
<keyword evidence="1" id="KW-0223">Dioxygenase</keyword>
<proteinExistence type="predicted"/>
<evidence type="ECO:0000313" key="2">
    <source>
        <dbReference type="Proteomes" id="UP000238949"/>
    </source>
</evidence>
<name>A0A2S9V543_9ALTE</name>
<evidence type="ECO:0000313" key="1">
    <source>
        <dbReference type="EMBL" id="PRO71543.1"/>
    </source>
</evidence>
<dbReference type="EMBL" id="PVNP01000204">
    <property type="protein sequence ID" value="PRO71543.1"/>
    <property type="molecule type" value="Genomic_DNA"/>
</dbReference>
<organism evidence="1 2">
    <name type="scientific">Alteromonas alba</name>
    <dbReference type="NCBI Taxonomy" id="2079529"/>
    <lineage>
        <taxon>Bacteria</taxon>
        <taxon>Pseudomonadati</taxon>
        <taxon>Pseudomonadota</taxon>
        <taxon>Gammaproteobacteria</taxon>
        <taxon>Alteromonadales</taxon>
        <taxon>Alteromonadaceae</taxon>
        <taxon>Alteromonas/Salinimonas group</taxon>
        <taxon>Alteromonas</taxon>
    </lineage>
</organism>
<dbReference type="Gene3D" id="2.60.120.620">
    <property type="entry name" value="q2cbj1_9rhob like domain"/>
    <property type="match status" value="1"/>
</dbReference>